<dbReference type="EMBL" id="JACHHH010000011">
    <property type="protein sequence ID" value="MBB6041992.1"/>
    <property type="molecule type" value="Genomic_DNA"/>
</dbReference>
<accession>A0A7W9SH13</accession>
<reference evidence="1 2" key="1">
    <citation type="submission" date="2020-08" db="EMBL/GenBank/DDBJ databases">
        <title>Genomic Encyclopedia of Type Strains, Phase IV (KMG-IV): sequencing the most valuable type-strain genomes for metagenomic binning, comparative biology and taxonomic classification.</title>
        <authorList>
            <person name="Goeker M."/>
        </authorList>
    </citation>
    <scope>NUCLEOTIDE SEQUENCE [LARGE SCALE GENOMIC DNA]</scope>
    <source>
        <strain evidence="1 2">DSM 17245</strain>
    </source>
</reference>
<dbReference type="Proteomes" id="UP000522163">
    <property type="component" value="Unassembled WGS sequence"/>
</dbReference>
<comment type="caution">
    <text evidence="1">The sequence shown here is derived from an EMBL/GenBank/DDBJ whole genome shotgun (WGS) entry which is preliminary data.</text>
</comment>
<sequence>MMPLQRTRDAENRVRNNLSNGPLRVQGNGYSGVFCNAWGCVSSRGYVCILLSGTAEAVKQGGTADKLNLIRPWQRLFSLPGTFCIYRDRKV</sequence>
<evidence type="ECO:0000313" key="1">
    <source>
        <dbReference type="EMBL" id="MBB6041992.1"/>
    </source>
</evidence>
<gene>
    <name evidence="1" type="ORF">HNQ46_001987</name>
</gene>
<proteinExistence type="predicted"/>
<name>A0A7W9SH13_9FIRM</name>
<protein>
    <submittedName>
        <fullName evidence="1">Uncharacterized protein</fullName>
    </submittedName>
</protein>
<evidence type="ECO:0000313" key="2">
    <source>
        <dbReference type="Proteomes" id="UP000522163"/>
    </source>
</evidence>
<dbReference type="AlphaFoldDB" id="A0A7W9SH13"/>
<organism evidence="1 2">
    <name type="scientific">Oribacterium sinus</name>
    <dbReference type="NCBI Taxonomy" id="237576"/>
    <lineage>
        <taxon>Bacteria</taxon>
        <taxon>Bacillati</taxon>
        <taxon>Bacillota</taxon>
        <taxon>Clostridia</taxon>
        <taxon>Lachnospirales</taxon>
        <taxon>Lachnospiraceae</taxon>
        <taxon>Oribacterium</taxon>
    </lineage>
</organism>